<dbReference type="PANTHER" id="PTHR13734:SF5">
    <property type="entry name" value="CCA TRNA NUCLEOTIDYLTRANSFERASE, MITOCHONDRIAL"/>
    <property type="match status" value="1"/>
</dbReference>
<feature type="compositionally biased region" description="Polar residues" evidence="5">
    <location>
        <begin position="99"/>
        <end position="112"/>
    </location>
</feature>
<evidence type="ECO:0000256" key="4">
    <source>
        <dbReference type="RuleBase" id="RU003953"/>
    </source>
</evidence>
<comment type="caution">
    <text evidence="7">The sequence shown here is derived from an EMBL/GenBank/DDBJ whole genome shotgun (WGS) entry which is preliminary data.</text>
</comment>
<dbReference type="Gene3D" id="3.30.460.10">
    <property type="entry name" value="Beta Polymerase, domain 2"/>
    <property type="match status" value="1"/>
</dbReference>
<dbReference type="AlphaFoldDB" id="A0AAD3CMT5"/>
<keyword evidence="2 4" id="KW-0808">Transferase</keyword>
<name>A0AAD3CMT5_9STRA</name>
<dbReference type="GO" id="GO:0052929">
    <property type="term" value="F:ATP:3'-cytidine-cytidine-tRNA adenylyltransferase activity"/>
    <property type="evidence" value="ECO:0007669"/>
    <property type="project" value="TreeGrafter"/>
</dbReference>
<dbReference type="Gene3D" id="1.10.3090.10">
    <property type="entry name" value="cca-adding enzyme, domain 2"/>
    <property type="match status" value="1"/>
</dbReference>
<dbReference type="GO" id="GO:0001680">
    <property type="term" value="P:tRNA 3'-terminal CCA addition"/>
    <property type="evidence" value="ECO:0007669"/>
    <property type="project" value="UniProtKB-ARBA"/>
</dbReference>
<dbReference type="EMBL" id="BLLK01000029">
    <property type="protein sequence ID" value="GFH48624.1"/>
    <property type="molecule type" value="Genomic_DNA"/>
</dbReference>
<reference evidence="7 8" key="1">
    <citation type="journal article" date="2021" name="Sci. Rep.">
        <title>The genome of the diatom Chaetoceros tenuissimus carries an ancient integrated fragment of an extant virus.</title>
        <authorList>
            <person name="Hongo Y."/>
            <person name="Kimura K."/>
            <person name="Takaki Y."/>
            <person name="Yoshida Y."/>
            <person name="Baba S."/>
            <person name="Kobayashi G."/>
            <person name="Nagasaki K."/>
            <person name="Hano T."/>
            <person name="Tomaru Y."/>
        </authorList>
    </citation>
    <scope>NUCLEOTIDE SEQUENCE [LARGE SCALE GENOMIC DNA]</scope>
    <source>
        <strain evidence="7 8">NIES-3715</strain>
    </source>
</reference>
<dbReference type="SUPFAM" id="SSF81891">
    <property type="entry name" value="Poly A polymerase C-terminal region-like"/>
    <property type="match status" value="1"/>
</dbReference>
<evidence type="ECO:0000256" key="2">
    <source>
        <dbReference type="ARBA" id="ARBA00022679"/>
    </source>
</evidence>
<accession>A0AAD3CMT5</accession>
<protein>
    <submittedName>
        <fullName evidence="7">tRNA nucleotidyltransferase</fullName>
    </submittedName>
</protein>
<organism evidence="7 8">
    <name type="scientific">Chaetoceros tenuissimus</name>
    <dbReference type="NCBI Taxonomy" id="426638"/>
    <lineage>
        <taxon>Eukaryota</taxon>
        <taxon>Sar</taxon>
        <taxon>Stramenopiles</taxon>
        <taxon>Ochrophyta</taxon>
        <taxon>Bacillariophyta</taxon>
        <taxon>Coscinodiscophyceae</taxon>
        <taxon>Chaetocerotophycidae</taxon>
        <taxon>Chaetocerotales</taxon>
        <taxon>Chaetocerotaceae</taxon>
        <taxon>Chaetoceros</taxon>
    </lineage>
</organism>
<dbReference type="InterPro" id="IPR043519">
    <property type="entry name" value="NT_sf"/>
</dbReference>
<dbReference type="Pfam" id="PF01743">
    <property type="entry name" value="PolyA_pol"/>
    <property type="match status" value="1"/>
</dbReference>
<dbReference type="CDD" id="cd05398">
    <property type="entry name" value="NT_ClassII-CCAase"/>
    <property type="match status" value="1"/>
</dbReference>
<keyword evidence="8" id="KW-1185">Reference proteome</keyword>
<proteinExistence type="inferred from homology"/>
<feature type="region of interest" description="Disordered" evidence="5">
    <location>
        <begin position="91"/>
        <end position="112"/>
    </location>
</feature>
<evidence type="ECO:0000259" key="6">
    <source>
        <dbReference type="Pfam" id="PF01743"/>
    </source>
</evidence>
<dbReference type="SUPFAM" id="SSF81301">
    <property type="entry name" value="Nucleotidyltransferase"/>
    <property type="match status" value="1"/>
</dbReference>
<evidence type="ECO:0000256" key="3">
    <source>
        <dbReference type="ARBA" id="ARBA00022884"/>
    </source>
</evidence>
<keyword evidence="3 4" id="KW-0694">RNA-binding</keyword>
<evidence type="ECO:0000256" key="5">
    <source>
        <dbReference type="SAM" id="MobiDB-lite"/>
    </source>
</evidence>
<evidence type="ECO:0000256" key="1">
    <source>
        <dbReference type="ARBA" id="ARBA00007265"/>
    </source>
</evidence>
<gene>
    <name evidence="7" type="ORF">CTEN210_05100</name>
</gene>
<feature type="region of interest" description="Disordered" evidence="5">
    <location>
        <begin position="51"/>
        <end position="77"/>
    </location>
</feature>
<dbReference type="GO" id="GO:0052927">
    <property type="term" value="F:CC tRNA cytidylyltransferase activity"/>
    <property type="evidence" value="ECO:0007669"/>
    <property type="project" value="TreeGrafter"/>
</dbReference>
<comment type="similarity">
    <text evidence="1 4">Belongs to the tRNA nucleotidyltransferase/poly(A) polymerase family.</text>
</comment>
<evidence type="ECO:0000313" key="7">
    <source>
        <dbReference type="EMBL" id="GFH48624.1"/>
    </source>
</evidence>
<dbReference type="PANTHER" id="PTHR13734">
    <property type="entry name" value="TRNA-NUCLEOTIDYLTRANSFERASE"/>
    <property type="match status" value="1"/>
</dbReference>
<feature type="domain" description="Poly A polymerase head" evidence="6">
    <location>
        <begin position="207"/>
        <end position="329"/>
    </location>
</feature>
<sequence>MLLLHLIRYSKTAFGFTTKQSSVKRVLKNVGNQKVALSAIESRELRFYKSSSTISGKSNDENPSEEEEAPNGSGSLSSLIQNIDMELKSFNKKDDSKSPETGSNPINGPNINLTSEEQELFNTLTEVIHESGITSTLRVAGGWVRDKLLATEEFQRGKFPIGEAGEVDRLTSKFKGPSSGRQGGKLIGVNDIKKDTMNTLVDPNDIPVDIDIALDDMLGREFADHLNDWLTQHGKDKISVGVVLKNPEKSKHLETATMKLGKFWIDFVNLRAEEYTEDSRIPDLMRIGTAEEDAYRRDLTINSLFYNINTGEVEDFTGRGFEDLRRGIVSTPLPALTTLLDDPLRVLRSVRFAARLRFTMDDALRNAAMTEDVRIALAQKVARERVGSEVDLMLRSQDPVGAMRLLINLNLASTVFPISGMDGDDKGQISEKIFAEGLHLLSTTHDYLCDCKITTPVWCQKKYVLGAASHGVQEIPLLQDDESRRRLWYASFLKPLRDHFKTLGQAETAKAGARQGKKASRSVVMKLMVDELKRPYRDAEAVELVIKCADDFTDLLNAGCDLSATACLLGNIRVVYHAHVEDDGTGVHTTCHMGPLEINADTEEDPVWLHTMEFRLLVSKVMQRAGPLWRAALILSLSEQLAMLENDQFSYTIEGDVFEESQGEAREGLIQKYDSFAAAILQLGLVGIWSQEPLINGKQITADGILPNLPKGPVFREVMDEQTNWMVTHPGGSTEGLVSHLRNVFEEFA</sequence>
<evidence type="ECO:0000313" key="8">
    <source>
        <dbReference type="Proteomes" id="UP001054902"/>
    </source>
</evidence>
<dbReference type="InterPro" id="IPR002646">
    <property type="entry name" value="PolA_pol_head_dom"/>
</dbReference>
<dbReference type="GO" id="GO:0003723">
    <property type="term" value="F:RNA binding"/>
    <property type="evidence" value="ECO:0007669"/>
    <property type="project" value="UniProtKB-KW"/>
</dbReference>
<dbReference type="Proteomes" id="UP001054902">
    <property type="component" value="Unassembled WGS sequence"/>
</dbReference>